<protein>
    <recommendedName>
        <fullName evidence="2">Tail specific protease domain-containing protein</fullName>
    </recommendedName>
</protein>
<dbReference type="Pfam" id="PF03572">
    <property type="entry name" value="Peptidase_S41"/>
    <property type="match status" value="1"/>
</dbReference>
<dbReference type="InterPro" id="IPR029045">
    <property type="entry name" value="ClpP/crotonase-like_dom_sf"/>
</dbReference>
<evidence type="ECO:0000313" key="4">
    <source>
        <dbReference type="Proteomes" id="UP000290545"/>
    </source>
</evidence>
<dbReference type="GO" id="GO:0008236">
    <property type="term" value="F:serine-type peptidase activity"/>
    <property type="evidence" value="ECO:0007669"/>
    <property type="project" value="InterPro"/>
</dbReference>
<dbReference type="EMBL" id="SDHZ01000002">
    <property type="protein sequence ID" value="RXK83886.1"/>
    <property type="molecule type" value="Genomic_DNA"/>
</dbReference>
<dbReference type="GO" id="GO:0030288">
    <property type="term" value="C:outer membrane-bounded periplasmic space"/>
    <property type="evidence" value="ECO:0007669"/>
    <property type="project" value="TreeGrafter"/>
</dbReference>
<dbReference type="GO" id="GO:0004175">
    <property type="term" value="F:endopeptidase activity"/>
    <property type="evidence" value="ECO:0007669"/>
    <property type="project" value="TreeGrafter"/>
</dbReference>
<keyword evidence="1" id="KW-0732">Signal</keyword>
<accession>A0A4Q1D756</accession>
<dbReference type="AlphaFoldDB" id="A0A4Q1D756"/>
<dbReference type="Gene3D" id="3.90.226.10">
    <property type="entry name" value="2-enoyl-CoA Hydratase, Chain A, domain 1"/>
    <property type="match status" value="1"/>
</dbReference>
<feature type="domain" description="Tail specific protease" evidence="2">
    <location>
        <begin position="270"/>
        <end position="473"/>
    </location>
</feature>
<evidence type="ECO:0000313" key="3">
    <source>
        <dbReference type="EMBL" id="RXK83886.1"/>
    </source>
</evidence>
<evidence type="ECO:0000256" key="1">
    <source>
        <dbReference type="SAM" id="SignalP"/>
    </source>
</evidence>
<dbReference type="SUPFAM" id="SSF52096">
    <property type="entry name" value="ClpP/crotonase"/>
    <property type="match status" value="1"/>
</dbReference>
<proteinExistence type="predicted"/>
<dbReference type="PANTHER" id="PTHR32060">
    <property type="entry name" value="TAIL-SPECIFIC PROTEASE"/>
    <property type="match status" value="1"/>
</dbReference>
<comment type="caution">
    <text evidence="3">The sequence shown here is derived from an EMBL/GenBank/DDBJ whole genome shotgun (WGS) entry which is preliminary data.</text>
</comment>
<dbReference type="GO" id="GO:0007165">
    <property type="term" value="P:signal transduction"/>
    <property type="evidence" value="ECO:0007669"/>
    <property type="project" value="TreeGrafter"/>
</dbReference>
<feature type="chain" id="PRO_5020749485" description="Tail specific protease domain-containing protein" evidence="1">
    <location>
        <begin position="25"/>
        <end position="512"/>
    </location>
</feature>
<dbReference type="Proteomes" id="UP000290545">
    <property type="component" value="Unassembled WGS sequence"/>
</dbReference>
<dbReference type="PANTHER" id="PTHR32060:SF30">
    <property type="entry name" value="CARBOXY-TERMINAL PROCESSING PROTEASE CTPA"/>
    <property type="match status" value="1"/>
</dbReference>
<sequence length="512" mass="58116">MRMRRRPALQVFTLMIVVCMSSCATRRNATNILQQKWAPQQLQAEVTLLEKILEANHPSLYLFTPKDSMDHLFRDLKTGITDSLTLAQYRNRLAAVISAIKCGHTAIRFPEKYTDASLRQRHSPRFPLSIKTWDDSLVVMQNLIRKDSTIKRGTIITSINGFSPRQIIDSLSRFIGSDGYAYNFKSQLISFNFGAHYQNAFGTDSSYLVGYIDDNGVQRSTLLPNFILKPDSPRTIRPIVPQQPPLTRREIRKAALAGKRSIYTDTALNTAFMRVATFSSGQLRRFFRQSFKQLAKDSIGNLVIDLRENGGGNIGVSNRFIRYLTDHPFKVADSVFAQSRSLKYGRYIHPKWVYWLTMQLTSHKRKDGNYHFGFYERHTFQPGRRHHFNGQVYVLHGGFTFSAAAMVVSHLKGQQNVITTGEETGGGSFGNNSVHLPMIQLPYTGMQIVLPLYRVVLNSAAYEKGEGIRPDLPIPPSSAAIREGIDIKIETIKTLIRTNPHPIRQIPPRNQL</sequence>
<feature type="signal peptide" evidence="1">
    <location>
        <begin position="1"/>
        <end position="24"/>
    </location>
</feature>
<dbReference type="GO" id="GO:0006508">
    <property type="term" value="P:proteolysis"/>
    <property type="evidence" value="ECO:0007669"/>
    <property type="project" value="InterPro"/>
</dbReference>
<gene>
    <name evidence="3" type="ORF">ESB13_17605</name>
</gene>
<keyword evidence="4" id="KW-1185">Reference proteome</keyword>
<evidence type="ECO:0000259" key="2">
    <source>
        <dbReference type="Pfam" id="PF03572"/>
    </source>
</evidence>
<dbReference type="InterPro" id="IPR005151">
    <property type="entry name" value="Tail-specific_protease"/>
</dbReference>
<name>A0A4Q1D756_9BACT</name>
<organism evidence="3 4">
    <name type="scientific">Filimonas effusa</name>
    <dbReference type="NCBI Taxonomy" id="2508721"/>
    <lineage>
        <taxon>Bacteria</taxon>
        <taxon>Pseudomonadati</taxon>
        <taxon>Bacteroidota</taxon>
        <taxon>Chitinophagia</taxon>
        <taxon>Chitinophagales</taxon>
        <taxon>Chitinophagaceae</taxon>
        <taxon>Filimonas</taxon>
    </lineage>
</organism>
<dbReference type="OrthoDB" id="5480566at2"/>
<reference evidence="3 4" key="1">
    <citation type="submission" date="2019-01" db="EMBL/GenBank/DDBJ databases">
        <title>Filimonas sp. strain TTM-71.</title>
        <authorList>
            <person name="Chen W.-M."/>
        </authorList>
    </citation>
    <scope>NUCLEOTIDE SEQUENCE [LARGE SCALE GENOMIC DNA]</scope>
    <source>
        <strain evidence="3 4">TTM-71</strain>
    </source>
</reference>